<reference evidence="2 3" key="1">
    <citation type="journal article" date="2011" name="Stand. Genomic Sci.">
        <title>Complete genome sequence of Nitratifractor salsuginis type strain (E9I37-1).</title>
        <authorList>
            <person name="Anderson I."/>
            <person name="Sikorski J."/>
            <person name="Zeytun A."/>
            <person name="Nolan M."/>
            <person name="Lapidus A."/>
            <person name="Lucas S."/>
            <person name="Hammon N."/>
            <person name="Deshpande S."/>
            <person name="Cheng J.F."/>
            <person name="Tapia R."/>
            <person name="Han C."/>
            <person name="Goodwin L."/>
            <person name="Pitluck S."/>
            <person name="Liolios K."/>
            <person name="Pagani I."/>
            <person name="Ivanova N."/>
            <person name="Huntemann M."/>
            <person name="Mavromatis K."/>
            <person name="Ovchinikova G."/>
            <person name="Pati A."/>
            <person name="Chen A."/>
            <person name="Palaniappan K."/>
            <person name="Land M."/>
            <person name="Hauser L."/>
            <person name="Brambilla E.M."/>
            <person name="Ngatchou-Djao O.D."/>
            <person name="Rohde M."/>
            <person name="Tindall B.J."/>
            <person name="Goker M."/>
            <person name="Detter J.C."/>
            <person name="Woyke T."/>
            <person name="Bristow J."/>
            <person name="Eisen J.A."/>
            <person name="Markowitz V."/>
            <person name="Hugenholtz P."/>
            <person name="Klenk H.P."/>
            <person name="Kyrpides N.C."/>
        </authorList>
    </citation>
    <scope>NUCLEOTIDE SEQUENCE [LARGE SCALE GENOMIC DNA]</scope>
    <source>
        <strain evidence="3">DSM 16511 / JCM 12458 / E9I37-1</strain>
    </source>
</reference>
<dbReference type="KEGG" id="nsa:Nitsa_0718"/>
<proteinExistence type="predicted"/>
<sequence length="236" mass="27070">MYDIESLERKWQKYRRKRMIRIAGWSLLIIVITTAPMAIYYYSINTEHAVSNGPKVSNKSIEVSAGVSNTVNKNKKTTSAPSPKQQAILANASVESQAKKTHTNMLIQVSDKSGKVEKNVGIPSKKKINLEVHDAKSTQVIKEIEARFPYTREYDDTIYLAKYYYSKHQYRKAEKWAMQANTIDSTQEESWILYAKSKAKQGHRAAALRILQAYYDQTGSLHVKMVIDDIRKGREF</sequence>
<reference evidence="3" key="2">
    <citation type="submission" date="2011-01" db="EMBL/GenBank/DDBJ databases">
        <title>The complete genome of Nitratifractor salsuginis DSM 16511.</title>
        <authorList>
            <consortium name="US DOE Joint Genome Institute (JGI-PGF)"/>
            <person name="Lucas S."/>
            <person name="Copeland A."/>
            <person name="Lapidus A."/>
            <person name="Bruce D."/>
            <person name="Goodwin L."/>
            <person name="Pitluck S."/>
            <person name="Kyrpides N."/>
            <person name="Mavromatis K."/>
            <person name="Ivanova N."/>
            <person name="Mikhailova N."/>
            <person name="Zeytun A."/>
            <person name="Detter J.C."/>
            <person name="Tapia R."/>
            <person name="Han C."/>
            <person name="Land M."/>
            <person name="Hauser L."/>
            <person name="Markowitz V."/>
            <person name="Cheng J.-F."/>
            <person name="Hugenholtz P."/>
            <person name="Woyke T."/>
            <person name="Wu D."/>
            <person name="Tindall B."/>
            <person name="Schuetze A."/>
            <person name="Brambilla E."/>
            <person name="Klenk H.-P."/>
            <person name="Eisen J.A."/>
        </authorList>
    </citation>
    <scope>NUCLEOTIDE SEQUENCE [LARGE SCALE GENOMIC DNA]</scope>
    <source>
        <strain evidence="3">DSM 16511 / JCM 12458 / E9I37-1</strain>
    </source>
</reference>
<keyword evidence="1" id="KW-0472">Membrane</keyword>
<evidence type="ECO:0000313" key="2">
    <source>
        <dbReference type="EMBL" id="ADV45985.1"/>
    </source>
</evidence>
<dbReference type="AlphaFoldDB" id="E6X1X7"/>
<feature type="transmembrane region" description="Helical" evidence="1">
    <location>
        <begin position="20"/>
        <end position="42"/>
    </location>
</feature>
<name>E6X1X7_NITSE</name>
<dbReference type="eggNOG" id="COG0457">
    <property type="taxonomic scope" value="Bacteria"/>
</dbReference>
<keyword evidence="1" id="KW-1133">Transmembrane helix</keyword>
<dbReference type="HOGENOM" id="CLU_078723_0_0_7"/>
<dbReference type="OrthoDB" id="5372753at2"/>
<evidence type="ECO:0008006" key="4">
    <source>
        <dbReference type="Google" id="ProtNLM"/>
    </source>
</evidence>
<dbReference type="SUPFAM" id="SSF48452">
    <property type="entry name" value="TPR-like"/>
    <property type="match status" value="1"/>
</dbReference>
<gene>
    <name evidence="2" type="ordered locus">Nitsa_0718</name>
</gene>
<protein>
    <recommendedName>
        <fullName evidence="4">Transformation system protein</fullName>
    </recommendedName>
</protein>
<dbReference type="Gene3D" id="1.25.40.10">
    <property type="entry name" value="Tetratricopeptide repeat domain"/>
    <property type="match status" value="1"/>
</dbReference>
<dbReference type="Proteomes" id="UP000008633">
    <property type="component" value="Chromosome"/>
</dbReference>
<dbReference type="EMBL" id="CP002452">
    <property type="protein sequence ID" value="ADV45985.1"/>
    <property type="molecule type" value="Genomic_DNA"/>
</dbReference>
<accession>E6X1X7</accession>
<dbReference type="RefSeq" id="WP_013553679.1">
    <property type="nucleotide sequence ID" value="NC_014935.1"/>
</dbReference>
<keyword evidence="1" id="KW-0812">Transmembrane</keyword>
<organism evidence="2 3">
    <name type="scientific">Nitratifractor salsuginis (strain DSM 16511 / JCM 12458 / E9I37-1)</name>
    <dbReference type="NCBI Taxonomy" id="749222"/>
    <lineage>
        <taxon>Bacteria</taxon>
        <taxon>Pseudomonadati</taxon>
        <taxon>Campylobacterota</taxon>
        <taxon>Epsilonproteobacteria</taxon>
        <taxon>Campylobacterales</taxon>
        <taxon>Sulfurovaceae</taxon>
        <taxon>Nitratifractor</taxon>
    </lineage>
</organism>
<evidence type="ECO:0000313" key="3">
    <source>
        <dbReference type="Proteomes" id="UP000008633"/>
    </source>
</evidence>
<evidence type="ECO:0000256" key="1">
    <source>
        <dbReference type="SAM" id="Phobius"/>
    </source>
</evidence>
<keyword evidence="3" id="KW-1185">Reference proteome</keyword>
<dbReference type="InterPro" id="IPR011990">
    <property type="entry name" value="TPR-like_helical_dom_sf"/>
</dbReference>
<dbReference type="STRING" id="749222.Nitsa_0718"/>